<protein>
    <submittedName>
        <fullName evidence="2">ABC transporter permease</fullName>
    </submittedName>
</protein>
<organism evidence="2 3">
    <name type="scientific">Streptomyces evansiae</name>
    <dbReference type="NCBI Taxonomy" id="3075535"/>
    <lineage>
        <taxon>Bacteria</taxon>
        <taxon>Bacillati</taxon>
        <taxon>Actinomycetota</taxon>
        <taxon>Actinomycetes</taxon>
        <taxon>Kitasatosporales</taxon>
        <taxon>Streptomycetaceae</taxon>
        <taxon>Streptomyces</taxon>
    </lineage>
</organism>
<keyword evidence="1" id="KW-0472">Membrane</keyword>
<dbReference type="Proteomes" id="UP001183610">
    <property type="component" value="Unassembled WGS sequence"/>
</dbReference>
<gene>
    <name evidence="2" type="ORF">RM698_19275</name>
</gene>
<keyword evidence="3" id="KW-1185">Reference proteome</keyword>
<feature type="transmembrane region" description="Helical" evidence="1">
    <location>
        <begin position="537"/>
        <end position="556"/>
    </location>
</feature>
<feature type="transmembrane region" description="Helical" evidence="1">
    <location>
        <begin position="28"/>
        <end position="47"/>
    </location>
</feature>
<feature type="transmembrane region" description="Helical" evidence="1">
    <location>
        <begin position="767"/>
        <end position="792"/>
    </location>
</feature>
<feature type="transmembrane region" description="Helical" evidence="1">
    <location>
        <begin position="813"/>
        <end position="838"/>
    </location>
</feature>
<evidence type="ECO:0000313" key="2">
    <source>
        <dbReference type="EMBL" id="MDT0411174.1"/>
    </source>
</evidence>
<dbReference type="PANTHER" id="PTHR30572">
    <property type="entry name" value="MEMBRANE COMPONENT OF TRANSPORTER-RELATED"/>
    <property type="match status" value="1"/>
</dbReference>
<dbReference type="InterPro" id="IPR050250">
    <property type="entry name" value="Macrolide_Exporter_MacB"/>
</dbReference>
<dbReference type="RefSeq" id="WP_311651785.1">
    <property type="nucleotide sequence ID" value="NZ_JAVRET010000045.1"/>
</dbReference>
<comment type="caution">
    <text evidence="2">The sequence shown here is derived from an EMBL/GenBank/DDBJ whole genome shotgun (WGS) entry which is preliminary data.</text>
</comment>
<accession>A0ABU2R392</accession>
<feature type="transmembrane region" description="Helical" evidence="1">
    <location>
        <begin position="482"/>
        <end position="502"/>
    </location>
</feature>
<evidence type="ECO:0000256" key="1">
    <source>
        <dbReference type="SAM" id="Phobius"/>
    </source>
</evidence>
<feature type="transmembrane region" description="Helical" evidence="1">
    <location>
        <begin position="411"/>
        <end position="431"/>
    </location>
</feature>
<sequence length="910" mass="93033">MTSAVERARRAAGVPAPWTRTRLRTARGASLAFAALVLLTAFLAAYFPRAVRANEDRAVRRAVAETSPARAVVDVGLIRPDLAPDERAKTFDAGRVAAGYRALLKTVPEPVRVDTGQSSYGVKTSKGLQATDKDLPSPDAVLPRFTAAAQAGLEEHARLASGRWPRAKAGASAEAGRVEVAVTGATAKALGLAVGRSVHVEGGGTAFVVVGIVEPRDPRGAWWSAEPQLRTPTMSATSGRPPQKFWRAGLLLPSGAGAALLDTLGQPEAYWRLAARSEGLTAGVLPRYTAALGSLKGGPDLLRVKKAVEAHAVVSTDLDQVIEVHRGLSRALSPVVKVAAVGAGAVAAVTVAMAAGLSAGRRREEFALLRARGASLTGLGGRLLAESAALAVPAAGLGLLGAWALEPAGPLGSSVLAAGAVALLGCLALPLRALASHRAAGVHQEREDLVAARPGRGRTVAELTVLAVALLVLFASRRGSGGAGAVPVLLALVAALVLVRCYPLPLRWAARGAGRSRGLTGFLFFARAGRAAPSGTLPLFVLLIAVTTAGVGGAVLTDVAGARDRAALVTAGADARVSATGALAALPRDVERGVRKVAGVRDVAPVLIDQTVALPVESGAASTRPLALMAVDPSSYGSFLRAQGLGSAPVPPRAERGGVVDVVASARVAKVFGSGPREVSSLAGRVRVRVTRVAEAPPALGGADFLLMDRAALDRRPTTDLLVAGEPDAKALRKLVDGAEPRPALRLRADARAAYADSPLQAGVTRLFAAAVGAAAGYALLALLLHAQAGAAERTALLVRLRVLGLSRRGTRTLTLLDALPQTVLAAGGGALVGWGAIRLLAPVLDLERLAFASTDGRGPEEVTASLHSGAEVLLLPAAGIAVLAALVSLGQAWWLRRTKMITELRAGDA</sequence>
<dbReference type="PANTHER" id="PTHR30572:SF4">
    <property type="entry name" value="ABC TRANSPORTER PERMEASE YTRF"/>
    <property type="match status" value="1"/>
</dbReference>
<keyword evidence="1" id="KW-0812">Transmembrane</keyword>
<dbReference type="EMBL" id="JAVRET010000045">
    <property type="protein sequence ID" value="MDT0411174.1"/>
    <property type="molecule type" value="Genomic_DNA"/>
</dbReference>
<feature type="transmembrane region" description="Helical" evidence="1">
    <location>
        <begin position="381"/>
        <end position="405"/>
    </location>
</feature>
<evidence type="ECO:0000313" key="3">
    <source>
        <dbReference type="Proteomes" id="UP001183610"/>
    </source>
</evidence>
<feature type="transmembrane region" description="Helical" evidence="1">
    <location>
        <begin position="874"/>
        <end position="896"/>
    </location>
</feature>
<feature type="transmembrane region" description="Helical" evidence="1">
    <location>
        <begin position="338"/>
        <end position="360"/>
    </location>
</feature>
<reference evidence="3" key="1">
    <citation type="submission" date="2023-07" db="EMBL/GenBank/DDBJ databases">
        <title>30 novel species of actinomycetes from the DSMZ collection.</title>
        <authorList>
            <person name="Nouioui I."/>
        </authorList>
    </citation>
    <scope>NUCLEOTIDE SEQUENCE [LARGE SCALE GENOMIC DNA]</scope>
    <source>
        <strain evidence="3">DSM 41979</strain>
    </source>
</reference>
<name>A0ABU2R392_9ACTN</name>
<proteinExistence type="predicted"/>
<keyword evidence="1" id="KW-1133">Transmembrane helix</keyword>
<feature type="transmembrane region" description="Helical" evidence="1">
    <location>
        <begin position="459"/>
        <end position="476"/>
    </location>
</feature>